<feature type="region of interest" description="Disordered" evidence="1">
    <location>
        <begin position="655"/>
        <end position="687"/>
    </location>
</feature>
<gene>
    <name evidence="3" type="ORF">P691DRAFT_790331</name>
</gene>
<comment type="caution">
    <text evidence="3">The sequence shown here is derived from an EMBL/GenBank/DDBJ whole genome shotgun (WGS) entry which is preliminary data.</text>
</comment>
<evidence type="ECO:0000313" key="4">
    <source>
        <dbReference type="Proteomes" id="UP000807342"/>
    </source>
</evidence>
<feature type="region of interest" description="Disordered" evidence="1">
    <location>
        <begin position="716"/>
        <end position="737"/>
    </location>
</feature>
<feature type="compositionally biased region" description="Polar residues" evidence="1">
    <location>
        <begin position="66"/>
        <end position="95"/>
    </location>
</feature>
<protein>
    <recommendedName>
        <fullName evidence="2">Protein kinase domain-containing protein</fullName>
    </recommendedName>
</protein>
<dbReference type="InterPro" id="IPR011009">
    <property type="entry name" value="Kinase-like_dom_sf"/>
</dbReference>
<dbReference type="PROSITE" id="PS50011">
    <property type="entry name" value="PROTEIN_KINASE_DOM"/>
    <property type="match status" value="1"/>
</dbReference>
<dbReference type="Gene3D" id="1.10.510.10">
    <property type="entry name" value="Transferase(Phosphotransferase) domain 1"/>
    <property type="match status" value="1"/>
</dbReference>
<evidence type="ECO:0000259" key="2">
    <source>
        <dbReference type="PROSITE" id="PS50011"/>
    </source>
</evidence>
<dbReference type="Proteomes" id="UP000807342">
    <property type="component" value="Unassembled WGS sequence"/>
</dbReference>
<evidence type="ECO:0000313" key="3">
    <source>
        <dbReference type="EMBL" id="KAF9453903.1"/>
    </source>
</evidence>
<dbReference type="GO" id="GO:0005524">
    <property type="term" value="F:ATP binding"/>
    <property type="evidence" value="ECO:0007669"/>
    <property type="project" value="InterPro"/>
</dbReference>
<organism evidence="3 4">
    <name type="scientific">Macrolepiota fuliginosa MF-IS2</name>
    <dbReference type="NCBI Taxonomy" id="1400762"/>
    <lineage>
        <taxon>Eukaryota</taxon>
        <taxon>Fungi</taxon>
        <taxon>Dikarya</taxon>
        <taxon>Basidiomycota</taxon>
        <taxon>Agaricomycotina</taxon>
        <taxon>Agaricomycetes</taxon>
        <taxon>Agaricomycetidae</taxon>
        <taxon>Agaricales</taxon>
        <taxon>Agaricineae</taxon>
        <taxon>Agaricaceae</taxon>
        <taxon>Macrolepiota</taxon>
    </lineage>
</organism>
<dbReference type="AlphaFoldDB" id="A0A9P5XM28"/>
<sequence length="737" mass="83811">MAAVTKDPYKDTISSPIDKLGAHYPWHMREDLVANMPLIRDITIEAFYEFLGVERKSLARADGEKGQSTQKVSEAGSSTGTSRSNKPRTQNTPTASKVFGSLQDFMRIANKILEGIPGLTLKFKGQGQAHPADHPTATHAKPDIVAYFPSFAPSSQTLKPHWGALEIAIEFHWGALEIAIEFHSAGRSLQDRTTQAASYAAYLLAARPDLISTLGLLVNDNDLIFFICDACGICQLQLQDRDDGQLNAREGSLDRTKIEGDDRIYFDIKMFKDSEFNKKLHATRLHYSSDPFGKRAHVYMHTESEGGKVLANYVIKDQYIRHHRRWTEKDLLESIHKNGAYPAVVRMIFWGTVPKVKCGDRVKVRIGMSDHGTSFMELDTPRKVLYAIYDLLEVTRGLYVNRGILHRDISPNKIRVVKSSHRDGRHLLNDKMHKHKTSILLIDFGCSEDVESTKHIGQGRTGTPVFMARAVQAGCPLPLPSTPGFFTALPEVNNEIQERYDICYPQRRRLFNGPFKYISTEIVPHGPFLPWRHELRHDGESSTWSLFWWAIQACPDNGDEENPIPLEFWLSLVPDTTRSGNGRLEISREEVLHPGYAILSELFEHMASTIFFDHHWALDENMREPEYVHEALQRLILNFIIKHNDDAFMDTKKQPKNRTIETEPSQRQFLSPSTIDSRRSASVSSGGTKRKAVTEWIFMLPTNDNDHNLWVAVPEEGNVDPQKDEEEVHLVKRPRTE</sequence>
<dbReference type="InterPro" id="IPR040976">
    <property type="entry name" value="Pkinase_fungal"/>
</dbReference>
<name>A0A9P5XM28_9AGAR</name>
<feature type="domain" description="Protein kinase" evidence="2">
    <location>
        <begin position="265"/>
        <end position="670"/>
    </location>
</feature>
<feature type="compositionally biased region" description="Basic and acidic residues" evidence="1">
    <location>
        <begin position="726"/>
        <end position="737"/>
    </location>
</feature>
<dbReference type="InterPro" id="IPR000719">
    <property type="entry name" value="Prot_kinase_dom"/>
</dbReference>
<dbReference type="SUPFAM" id="SSF56112">
    <property type="entry name" value="Protein kinase-like (PK-like)"/>
    <property type="match status" value="1"/>
</dbReference>
<feature type="region of interest" description="Disordered" evidence="1">
    <location>
        <begin position="59"/>
        <end position="96"/>
    </location>
</feature>
<dbReference type="OrthoDB" id="5569250at2759"/>
<dbReference type="EMBL" id="MU151057">
    <property type="protein sequence ID" value="KAF9453903.1"/>
    <property type="molecule type" value="Genomic_DNA"/>
</dbReference>
<keyword evidence="4" id="KW-1185">Reference proteome</keyword>
<dbReference type="GO" id="GO:0004672">
    <property type="term" value="F:protein kinase activity"/>
    <property type="evidence" value="ECO:0007669"/>
    <property type="project" value="InterPro"/>
</dbReference>
<reference evidence="3" key="1">
    <citation type="submission" date="2020-11" db="EMBL/GenBank/DDBJ databases">
        <authorList>
            <consortium name="DOE Joint Genome Institute"/>
            <person name="Ahrendt S."/>
            <person name="Riley R."/>
            <person name="Andreopoulos W."/>
            <person name="Labutti K."/>
            <person name="Pangilinan J."/>
            <person name="Ruiz-Duenas F.J."/>
            <person name="Barrasa J.M."/>
            <person name="Sanchez-Garcia M."/>
            <person name="Camarero S."/>
            <person name="Miyauchi S."/>
            <person name="Serrano A."/>
            <person name="Linde D."/>
            <person name="Babiker R."/>
            <person name="Drula E."/>
            <person name="Ayuso-Fernandez I."/>
            <person name="Pacheco R."/>
            <person name="Padilla G."/>
            <person name="Ferreira P."/>
            <person name="Barriuso J."/>
            <person name="Kellner H."/>
            <person name="Castanera R."/>
            <person name="Alfaro M."/>
            <person name="Ramirez L."/>
            <person name="Pisabarro A.G."/>
            <person name="Kuo A."/>
            <person name="Tritt A."/>
            <person name="Lipzen A."/>
            <person name="He G."/>
            <person name="Yan M."/>
            <person name="Ng V."/>
            <person name="Cullen D."/>
            <person name="Martin F."/>
            <person name="Rosso M.-N."/>
            <person name="Henrissat B."/>
            <person name="Hibbett D."/>
            <person name="Martinez A.T."/>
            <person name="Grigoriev I.V."/>
        </authorList>
    </citation>
    <scope>NUCLEOTIDE SEQUENCE</scope>
    <source>
        <strain evidence="3">MF-IS2</strain>
    </source>
</reference>
<feature type="compositionally biased region" description="Polar residues" evidence="1">
    <location>
        <begin position="662"/>
        <end position="687"/>
    </location>
</feature>
<proteinExistence type="predicted"/>
<dbReference type="Pfam" id="PF17667">
    <property type="entry name" value="Pkinase_fungal"/>
    <property type="match status" value="1"/>
</dbReference>
<accession>A0A9P5XM28</accession>
<evidence type="ECO:0000256" key="1">
    <source>
        <dbReference type="SAM" id="MobiDB-lite"/>
    </source>
</evidence>